<reference evidence="3 4" key="1">
    <citation type="journal article" date="2023" name="Sci. Data">
        <title>Genome assembly of the Korean intertidal mud-creeper Batillaria attramentaria.</title>
        <authorList>
            <person name="Patra A.K."/>
            <person name="Ho P.T."/>
            <person name="Jun S."/>
            <person name="Lee S.J."/>
            <person name="Kim Y."/>
            <person name="Won Y.J."/>
        </authorList>
    </citation>
    <scope>NUCLEOTIDE SEQUENCE [LARGE SCALE GENOMIC DNA]</scope>
    <source>
        <strain evidence="3">Wonlab-2016</strain>
    </source>
</reference>
<name>A0ABD0JZS1_9CAEN</name>
<dbReference type="InterPro" id="IPR029030">
    <property type="entry name" value="Caspase-like_dom_sf"/>
</dbReference>
<evidence type="ECO:0000313" key="4">
    <source>
        <dbReference type="Proteomes" id="UP001519460"/>
    </source>
</evidence>
<dbReference type="Gene3D" id="3.40.50.1460">
    <property type="match status" value="1"/>
</dbReference>
<feature type="region of interest" description="Disordered" evidence="1">
    <location>
        <begin position="1"/>
        <end position="29"/>
    </location>
</feature>
<dbReference type="InterPro" id="IPR002138">
    <property type="entry name" value="Pept_C14_p10"/>
</dbReference>
<proteinExistence type="predicted"/>
<dbReference type="AlphaFoldDB" id="A0ABD0JZS1"/>
<evidence type="ECO:0000313" key="3">
    <source>
        <dbReference type="EMBL" id="KAK7480547.1"/>
    </source>
</evidence>
<accession>A0ABD0JZS1</accession>
<dbReference type="SUPFAM" id="SSF52129">
    <property type="entry name" value="Caspase-like"/>
    <property type="match status" value="1"/>
</dbReference>
<comment type="caution">
    <text evidence="3">The sequence shown here is derived from an EMBL/GenBank/DDBJ whole genome shotgun (WGS) entry which is preliminary data.</text>
</comment>
<feature type="non-terminal residue" evidence="3">
    <location>
        <position position="1"/>
    </location>
</feature>
<dbReference type="PROSITE" id="PS50207">
    <property type="entry name" value="CASPASE_P10"/>
    <property type="match status" value="1"/>
</dbReference>
<protein>
    <recommendedName>
        <fullName evidence="2">Caspase family p10 domain-containing protein</fullName>
    </recommendedName>
</protein>
<organism evidence="3 4">
    <name type="scientific">Batillaria attramentaria</name>
    <dbReference type="NCBI Taxonomy" id="370345"/>
    <lineage>
        <taxon>Eukaryota</taxon>
        <taxon>Metazoa</taxon>
        <taxon>Spiralia</taxon>
        <taxon>Lophotrochozoa</taxon>
        <taxon>Mollusca</taxon>
        <taxon>Gastropoda</taxon>
        <taxon>Caenogastropoda</taxon>
        <taxon>Sorbeoconcha</taxon>
        <taxon>Cerithioidea</taxon>
        <taxon>Batillariidae</taxon>
        <taxon>Batillaria</taxon>
    </lineage>
</organism>
<sequence length="105" mass="11696">NINVSGTGHRVGNTSTTDSHNTSTSHSHNVYHAPVDMSRQNFQGTTVIGNNNQAVAYIFSRYAYTEEITEMARKVNRLVSLSGCQMPEYTSSLMKKLYFFPGLSE</sequence>
<dbReference type="EMBL" id="JACVVK020000279">
    <property type="protein sequence ID" value="KAK7480547.1"/>
    <property type="molecule type" value="Genomic_DNA"/>
</dbReference>
<keyword evidence="4" id="KW-1185">Reference proteome</keyword>
<gene>
    <name evidence="3" type="ORF">BaRGS_00028209</name>
</gene>
<evidence type="ECO:0000256" key="1">
    <source>
        <dbReference type="SAM" id="MobiDB-lite"/>
    </source>
</evidence>
<feature type="compositionally biased region" description="Low complexity" evidence="1">
    <location>
        <begin position="13"/>
        <end position="28"/>
    </location>
</feature>
<dbReference type="Proteomes" id="UP001519460">
    <property type="component" value="Unassembled WGS sequence"/>
</dbReference>
<feature type="domain" description="Caspase family p10" evidence="2">
    <location>
        <begin position="53"/>
        <end position="101"/>
    </location>
</feature>
<evidence type="ECO:0000259" key="2">
    <source>
        <dbReference type="PROSITE" id="PS50207"/>
    </source>
</evidence>